<accession>A0A1W6YX57</accession>
<dbReference type="Gene3D" id="3.40.50.10070">
    <property type="entry name" value="TolB, N-terminal domain"/>
    <property type="match status" value="1"/>
</dbReference>
<dbReference type="GO" id="GO:0051301">
    <property type="term" value="P:cell division"/>
    <property type="evidence" value="ECO:0007669"/>
    <property type="project" value="UniProtKB-UniRule"/>
</dbReference>
<dbReference type="PANTHER" id="PTHR36842:SF1">
    <property type="entry name" value="PROTEIN TOLB"/>
    <property type="match status" value="1"/>
</dbReference>
<dbReference type="InterPro" id="IPR014167">
    <property type="entry name" value="Tol-Pal_TolB"/>
</dbReference>
<comment type="similarity">
    <text evidence="2 7">Belongs to the TolB family.</text>
</comment>
<dbReference type="GO" id="GO:0017038">
    <property type="term" value="P:protein import"/>
    <property type="evidence" value="ECO:0007669"/>
    <property type="project" value="InterPro"/>
</dbReference>
<evidence type="ECO:0000313" key="9">
    <source>
        <dbReference type="EMBL" id="ARP85581.1"/>
    </source>
</evidence>
<evidence type="ECO:0000256" key="4">
    <source>
        <dbReference type="ARBA" id="ARBA00022729"/>
    </source>
</evidence>
<dbReference type="EMBL" id="CP021109">
    <property type="protein sequence ID" value="ARP85581.1"/>
    <property type="molecule type" value="Genomic_DNA"/>
</dbReference>
<keyword evidence="4 7" id="KW-0732">Signal</keyword>
<keyword evidence="6 7" id="KW-0131">Cell cycle</keyword>
<dbReference type="SUPFAM" id="SSF52964">
    <property type="entry name" value="TolB, N-terminal domain"/>
    <property type="match status" value="1"/>
</dbReference>
<feature type="domain" description="TolB N-terminal" evidence="8">
    <location>
        <begin position="37"/>
        <end position="136"/>
    </location>
</feature>
<protein>
    <recommendedName>
        <fullName evidence="7">Tol-Pal system protein TolB</fullName>
    </recommendedName>
</protein>
<keyword evidence="5 7" id="KW-0574">Periplasm</keyword>
<dbReference type="InterPro" id="IPR007195">
    <property type="entry name" value="TolB_N"/>
</dbReference>
<sequence length="436" mass="46846">MTPASRRSPIQALRTYGFGLLMLLAVLLAGRPAHAQLRVDISGTGATQYPVAIADFAGDATRGKALADVIRADLGRTGQFRLIDASNSGLTVDSAVNYDEWRGKGADFLSYGSITQTPDGRYDIRFRLADTVKRGQLDGVAFSGSEQELRRIAHQIADRIYEKITGIRGVFSTRIAYVLKQGGTYELQVADADGQNPQVALRSREPIISPRWSPDGARLAYVSFESGKPVVYVHTLATSARVPVANYKGNNSAPAWSPDGSKLAIVLTRDGLSQIYVIGADGSGLRRVTRSPGIDTEPTFTPDGRSIIFTSDRSGGPQIYQVGLDGGEARRLTFNGSYNVSPRISPDGSTLVYVARRDGAFRIASLNLSTGTETLLTNGNDDQSPSFAPNGMQVLYAAIQGGRNVLAVVSSDGRVRQTLSVLNGQINEPTWGPFTR</sequence>
<dbReference type="InterPro" id="IPR011042">
    <property type="entry name" value="6-blade_b-propeller_TolB-like"/>
</dbReference>
<reference evidence="9 10" key="1">
    <citation type="submission" date="2017-05" db="EMBL/GenBank/DDBJ databases">
        <title>Complete and WGS of Bordetella genogroups.</title>
        <authorList>
            <person name="Spilker T."/>
            <person name="LiPuma J."/>
        </authorList>
    </citation>
    <scope>NUCLEOTIDE SEQUENCE [LARGE SCALE GENOMIC DNA]</scope>
    <source>
        <strain evidence="9 10">AU17164</strain>
    </source>
</reference>
<evidence type="ECO:0000259" key="8">
    <source>
        <dbReference type="Pfam" id="PF04052"/>
    </source>
</evidence>
<dbReference type="InterPro" id="IPR011659">
    <property type="entry name" value="WD40"/>
</dbReference>
<dbReference type="Gene3D" id="2.120.10.30">
    <property type="entry name" value="TolB, C-terminal domain"/>
    <property type="match status" value="1"/>
</dbReference>
<evidence type="ECO:0000313" key="10">
    <source>
        <dbReference type="Proteomes" id="UP000194139"/>
    </source>
</evidence>
<keyword evidence="3 7" id="KW-0132">Cell division</keyword>
<evidence type="ECO:0000256" key="2">
    <source>
        <dbReference type="ARBA" id="ARBA00009820"/>
    </source>
</evidence>
<dbReference type="AlphaFoldDB" id="A0A1W6YX57"/>
<dbReference type="Proteomes" id="UP000194139">
    <property type="component" value="Chromosome"/>
</dbReference>
<dbReference type="PANTHER" id="PTHR36842">
    <property type="entry name" value="PROTEIN TOLB HOMOLOG"/>
    <property type="match status" value="1"/>
</dbReference>
<evidence type="ECO:0000256" key="6">
    <source>
        <dbReference type="ARBA" id="ARBA00023306"/>
    </source>
</evidence>
<dbReference type="SUPFAM" id="SSF69304">
    <property type="entry name" value="Tricorn protease N-terminal domain"/>
    <property type="match status" value="1"/>
</dbReference>
<evidence type="ECO:0000256" key="3">
    <source>
        <dbReference type="ARBA" id="ARBA00022618"/>
    </source>
</evidence>
<gene>
    <name evidence="7" type="primary">tolB</name>
    <name evidence="9" type="ORF">CAL13_04630</name>
</gene>
<comment type="function">
    <text evidence="7">Part of the Tol-Pal system, which plays a role in outer membrane invagination during cell division and is important for maintaining outer membrane integrity.</text>
</comment>
<dbReference type="RefSeq" id="WP_086071674.1">
    <property type="nucleotide sequence ID" value="NZ_CP021109.1"/>
</dbReference>
<name>A0A1W6YX57_9BORD</name>
<organism evidence="9 10">
    <name type="scientific">Bordetella genomosp. 9</name>
    <dbReference type="NCBI Taxonomy" id="1416803"/>
    <lineage>
        <taxon>Bacteria</taxon>
        <taxon>Pseudomonadati</taxon>
        <taxon>Pseudomonadota</taxon>
        <taxon>Betaproteobacteria</taxon>
        <taxon>Burkholderiales</taxon>
        <taxon>Alcaligenaceae</taxon>
        <taxon>Bordetella</taxon>
    </lineage>
</organism>
<evidence type="ECO:0000256" key="5">
    <source>
        <dbReference type="ARBA" id="ARBA00022764"/>
    </source>
</evidence>
<evidence type="ECO:0000256" key="1">
    <source>
        <dbReference type="ARBA" id="ARBA00004418"/>
    </source>
</evidence>
<dbReference type="NCBIfam" id="TIGR02800">
    <property type="entry name" value="propeller_TolB"/>
    <property type="match status" value="1"/>
</dbReference>
<dbReference type="GO" id="GO:0042597">
    <property type="term" value="C:periplasmic space"/>
    <property type="evidence" value="ECO:0007669"/>
    <property type="project" value="UniProtKB-SubCell"/>
</dbReference>
<dbReference type="Pfam" id="PF04052">
    <property type="entry name" value="TolB_N"/>
    <property type="match status" value="1"/>
</dbReference>
<dbReference type="Pfam" id="PF07676">
    <property type="entry name" value="PD40"/>
    <property type="match status" value="4"/>
</dbReference>
<comment type="subunit">
    <text evidence="7">The Tol-Pal system is composed of five core proteins: the inner membrane proteins TolA, TolQ and TolR, the periplasmic protein TolB and the outer membrane protein Pal. They form a network linking the inner and outer membranes and the peptidoglycan layer.</text>
</comment>
<proteinExistence type="inferred from homology"/>
<comment type="subcellular location">
    <subcellularLocation>
        <location evidence="1 7">Periplasm</location>
    </subcellularLocation>
</comment>
<evidence type="ECO:0000256" key="7">
    <source>
        <dbReference type="HAMAP-Rule" id="MF_00671"/>
    </source>
</evidence>
<keyword evidence="10" id="KW-1185">Reference proteome</keyword>
<dbReference type="HAMAP" id="MF_00671">
    <property type="entry name" value="TolB"/>
    <property type="match status" value="1"/>
</dbReference>